<dbReference type="GO" id="GO:0004481">
    <property type="term" value="F:methylene-fatty-acyl-phospholipid synthase activity"/>
    <property type="evidence" value="ECO:0007669"/>
    <property type="project" value="UniProtKB-EC"/>
</dbReference>
<evidence type="ECO:0000259" key="7">
    <source>
        <dbReference type="Pfam" id="PF01728"/>
    </source>
</evidence>
<organism evidence="8 9">
    <name type="scientific">Basidiobolus ranarum</name>
    <dbReference type="NCBI Taxonomy" id="34480"/>
    <lineage>
        <taxon>Eukaryota</taxon>
        <taxon>Fungi</taxon>
        <taxon>Fungi incertae sedis</taxon>
        <taxon>Zoopagomycota</taxon>
        <taxon>Entomophthoromycotina</taxon>
        <taxon>Basidiobolomycetes</taxon>
        <taxon>Basidiobolales</taxon>
        <taxon>Basidiobolaceae</taxon>
        <taxon>Basidiobolus</taxon>
    </lineage>
</organism>
<comment type="caution">
    <text evidence="8">The sequence shown here is derived from an EMBL/GenBank/DDBJ whole genome shotgun (WGS) entry which is preliminary data.</text>
</comment>
<dbReference type="GO" id="GO:0032259">
    <property type="term" value="P:methylation"/>
    <property type="evidence" value="ECO:0007669"/>
    <property type="project" value="UniProtKB-KW"/>
</dbReference>
<keyword evidence="9" id="KW-1185">Reference proteome</keyword>
<keyword evidence="2" id="KW-0698">rRNA processing</keyword>
<dbReference type="InterPro" id="IPR029063">
    <property type="entry name" value="SAM-dependent_MTases_sf"/>
</dbReference>
<evidence type="ECO:0000256" key="5">
    <source>
        <dbReference type="ARBA" id="ARBA00022691"/>
    </source>
</evidence>
<dbReference type="Pfam" id="PF01728">
    <property type="entry name" value="FtsJ"/>
    <property type="match status" value="1"/>
</dbReference>
<evidence type="ECO:0000313" key="8">
    <source>
        <dbReference type="EMBL" id="KAK9720600.1"/>
    </source>
</evidence>
<dbReference type="InterPro" id="IPR050082">
    <property type="entry name" value="RNA_methyltr_RlmE"/>
</dbReference>
<protein>
    <recommendedName>
        <fullName evidence="6">rRNA methyltransferase 2, mitochondrial</fullName>
    </recommendedName>
</protein>
<proteinExistence type="inferred from homology"/>
<dbReference type="PIRSF" id="PIRSF005461">
    <property type="entry name" value="23S_rRNA_mtase"/>
    <property type="match status" value="1"/>
</dbReference>
<evidence type="ECO:0000256" key="4">
    <source>
        <dbReference type="ARBA" id="ARBA00022679"/>
    </source>
</evidence>
<evidence type="ECO:0000313" key="9">
    <source>
        <dbReference type="Proteomes" id="UP001479436"/>
    </source>
</evidence>
<dbReference type="Gene3D" id="3.40.50.150">
    <property type="entry name" value="Vaccinia Virus protein VP39"/>
    <property type="match status" value="1"/>
</dbReference>
<dbReference type="InterPro" id="IPR015507">
    <property type="entry name" value="rRNA-MeTfrase_E"/>
</dbReference>
<dbReference type="EMBL" id="JASJQH010007009">
    <property type="protein sequence ID" value="KAK9720600.1"/>
    <property type="molecule type" value="Genomic_DNA"/>
</dbReference>
<comment type="similarity">
    <text evidence="1">Belongs to the class I-like SAM-binding methyltransferase superfamily. RNA methyltransferase RlmE family.</text>
</comment>
<evidence type="ECO:0000256" key="6">
    <source>
        <dbReference type="ARBA" id="ARBA00041184"/>
    </source>
</evidence>
<name>A0ABR2W579_9FUNG</name>
<keyword evidence="4 8" id="KW-0808">Transferase</keyword>
<dbReference type="Proteomes" id="UP001479436">
    <property type="component" value="Unassembled WGS sequence"/>
</dbReference>
<dbReference type="PANTHER" id="PTHR10920:SF18">
    <property type="entry name" value="RRNA METHYLTRANSFERASE 2, MITOCHONDRIAL"/>
    <property type="match status" value="1"/>
</dbReference>
<evidence type="ECO:0000256" key="1">
    <source>
        <dbReference type="ARBA" id="ARBA00009258"/>
    </source>
</evidence>
<reference evidence="8 9" key="1">
    <citation type="submission" date="2023-04" db="EMBL/GenBank/DDBJ databases">
        <title>Genome of Basidiobolus ranarum AG-B5.</title>
        <authorList>
            <person name="Stajich J.E."/>
            <person name="Carter-House D."/>
            <person name="Gryganskyi A."/>
        </authorList>
    </citation>
    <scope>NUCLEOTIDE SEQUENCE [LARGE SCALE GENOMIC DNA]</scope>
    <source>
        <strain evidence="8 9">AG-B5</strain>
    </source>
</reference>
<keyword evidence="3 8" id="KW-0489">Methyltransferase</keyword>
<evidence type="ECO:0000256" key="3">
    <source>
        <dbReference type="ARBA" id="ARBA00022603"/>
    </source>
</evidence>
<dbReference type="SUPFAM" id="SSF53335">
    <property type="entry name" value="S-adenosyl-L-methionine-dependent methyltransferases"/>
    <property type="match status" value="1"/>
</dbReference>
<evidence type="ECO:0000256" key="2">
    <source>
        <dbReference type="ARBA" id="ARBA00022552"/>
    </source>
</evidence>
<sequence length="262" mass="29689">MLTSLPFRSLCIRGTRAGKILTPNSSIVPTCFYSSAKQWSQRQKNDYFVKQAMTNNYRARSAFKLIELNDKHRFLRKGHICVDCGASPGGWSQVASEKVCRKLRPLEKRELSDGYVIAIDLLPINPIPGVHILQKDFTELSTQNTIKNILDKRKVHVVISDMAPSFTGNHAVDHVRIMNLCESALGFAEIILRKGGTFVCKFIMGGTERDFKLLLQSKFSKVYHEKPASSRKESTEGFFVCTGYLGQKKEPVEEYDDDIDYN</sequence>
<dbReference type="InterPro" id="IPR002877">
    <property type="entry name" value="RNA_MeTrfase_FtsJ_dom"/>
</dbReference>
<feature type="domain" description="Ribosomal RNA methyltransferase FtsJ" evidence="7">
    <location>
        <begin position="57"/>
        <end position="244"/>
    </location>
</feature>
<gene>
    <name evidence="8" type="primary">MRM2</name>
    <name evidence="8" type="ORF">K7432_004061</name>
</gene>
<keyword evidence="5" id="KW-0949">S-adenosyl-L-methionine</keyword>
<accession>A0ABR2W579</accession>
<dbReference type="HAMAP" id="MF_01547">
    <property type="entry name" value="RNA_methyltr_E"/>
    <property type="match status" value="1"/>
</dbReference>
<dbReference type="PANTHER" id="PTHR10920">
    <property type="entry name" value="RIBOSOMAL RNA METHYLTRANSFERASE"/>
    <property type="match status" value="1"/>
</dbReference>